<organism evidence="2 3">
    <name type="scientific">Pelobates cultripes</name>
    <name type="common">Western spadefoot toad</name>
    <dbReference type="NCBI Taxonomy" id="61616"/>
    <lineage>
        <taxon>Eukaryota</taxon>
        <taxon>Metazoa</taxon>
        <taxon>Chordata</taxon>
        <taxon>Craniata</taxon>
        <taxon>Vertebrata</taxon>
        <taxon>Euteleostomi</taxon>
        <taxon>Amphibia</taxon>
        <taxon>Batrachia</taxon>
        <taxon>Anura</taxon>
        <taxon>Pelobatoidea</taxon>
        <taxon>Pelobatidae</taxon>
        <taxon>Pelobates</taxon>
    </lineage>
</organism>
<dbReference type="AlphaFoldDB" id="A0AAD1SEX4"/>
<feature type="non-terminal residue" evidence="2">
    <location>
        <position position="1"/>
    </location>
</feature>
<evidence type="ECO:0000256" key="1">
    <source>
        <dbReference type="SAM" id="MobiDB-lite"/>
    </source>
</evidence>
<dbReference type="EMBL" id="OW240917">
    <property type="protein sequence ID" value="CAH2300256.1"/>
    <property type="molecule type" value="Genomic_DNA"/>
</dbReference>
<feature type="compositionally biased region" description="Basic residues" evidence="1">
    <location>
        <begin position="146"/>
        <end position="171"/>
    </location>
</feature>
<feature type="compositionally biased region" description="Polar residues" evidence="1">
    <location>
        <begin position="121"/>
        <end position="138"/>
    </location>
</feature>
<feature type="region of interest" description="Disordered" evidence="1">
    <location>
        <begin position="190"/>
        <end position="219"/>
    </location>
</feature>
<gene>
    <name evidence="2" type="ORF">PECUL_23A058893</name>
</gene>
<reference evidence="2" key="1">
    <citation type="submission" date="2022-03" db="EMBL/GenBank/DDBJ databases">
        <authorList>
            <person name="Alioto T."/>
            <person name="Alioto T."/>
            <person name="Gomez Garrido J."/>
        </authorList>
    </citation>
    <scope>NUCLEOTIDE SEQUENCE</scope>
</reference>
<dbReference type="Proteomes" id="UP001295444">
    <property type="component" value="Chromosome 06"/>
</dbReference>
<name>A0AAD1SEX4_PELCU</name>
<protein>
    <submittedName>
        <fullName evidence="2">Uncharacterized protein</fullName>
    </submittedName>
</protein>
<accession>A0AAD1SEX4</accession>
<feature type="region of interest" description="Disordered" evidence="1">
    <location>
        <begin position="114"/>
        <end position="176"/>
    </location>
</feature>
<proteinExistence type="predicted"/>
<evidence type="ECO:0000313" key="2">
    <source>
        <dbReference type="EMBL" id="CAH2300256.1"/>
    </source>
</evidence>
<evidence type="ECO:0000313" key="3">
    <source>
        <dbReference type="Proteomes" id="UP001295444"/>
    </source>
</evidence>
<sequence length="219" mass="24781">ELETYTRIPHTPVQRSAPTCGLVTRAVREGRPLSRHLYTQLTHRSSHQSPTTANNPQLVAKMAAAGHAPEPPTTQPLQMQLASEHPHENRIASAFDQFWARLWAKMAQTPTAKTVPRKAITSPTYTSAPQSNTETLTGMKQERGGRAKPRHTSRGPHIRHRQLGSRHKWRTNSHDPRPLTIWRHTWRVRARPTASKTKTKLDTQRINHPKPCNATTNAQ</sequence>
<keyword evidence="3" id="KW-1185">Reference proteome</keyword>